<dbReference type="RefSeq" id="WP_074699488.1">
    <property type="nucleotide sequence ID" value="NZ_CP018863.1"/>
</dbReference>
<proteinExistence type="predicted"/>
<dbReference type="InterPro" id="IPR023606">
    <property type="entry name" value="CoA-Trfase_III_dom_1_sf"/>
</dbReference>
<dbReference type="InterPro" id="IPR044855">
    <property type="entry name" value="CoA-Trfase_III_dom3_sf"/>
</dbReference>
<dbReference type="PANTHER" id="PTHR48207">
    <property type="entry name" value="SUCCINATE--HYDROXYMETHYLGLUTARATE COA-TRANSFERASE"/>
    <property type="match status" value="1"/>
</dbReference>
<dbReference type="STRING" id="37928.SAMN04489742_0999"/>
<dbReference type="Proteomes" id="UP000181917">
    <property type="component" value="Unassembled WGS sequence"/>
</dbReference>
<keyword evidence="1 2" id="KW-0808">Transferase</keyword>
<evidence type="ECO:0000313" key="3">
    <source>
        <dbReference type="Proteomes" id="UP000181917"/>
    </source>
</evidence>
<name>A0A1H1AMA7_9MICC</name>
<dbReference type="KEGG" id="acry:AC20117_12325"/>
<protein>
    <submittedName>
        <fullName evidence="2">CoA-transferase family III</fullName>
    </submittedName>
</protein>
<dbReference type="PANTHER" id="PTHR48207:SF3">
    <property type="entry name" value="SUCCINATE--HYDROXYMETHYLGLUTARATE COA-TRANSFERASE"/>
    <property type="match status" value="1"/>
</dbReference>
<dbReference type="OrthoDB" id="9797653at2"/>
<gene>
    <name evidence="2" type="ORF">SAMN04489742_0999</name>
</gene>
<evidence type="ECO:0000313" key="2">
    <source>
        <dbReference type="EMBL" id="SDQ40848.1"/>
    </source>
</evidence>
<dbReference type="Gene3D" id="3.40.50.10540">
    <property type="entry name" value="Crotonobetainyl-coa:carnitine coa-transferase, domain 1"/>
    <property type="match status" value="1"/>
</dbReference>
<keyword evidence="3" id="KW-1185">Reference proteome</keyword>
<dbReference type="EMBL" id="FNKH01000002">
    <property type="protein sequence ID" value="SDQ40848.1"/>
    <property type="molecule type" value="Genomic_DNA"/>
</dbReference>
<dbReference type="GO" id="GO:0008410">
    <property type="term" value="F:CoA-transferase activity"/>
    <property type="evidence" value="ECO:0007669"/>
    <property type="project" value="TreeGrafter"/>
</dbReference>
<dbReference type="SUPFAM" id="SSF89796">
    <property type="entry name" value="CoA-transferase family III (CaiB/BaiF)"/>
    <property type="match status" value="1"/>
</dbReference>
<dbReference type="InterPro" id="IPR050483">
    <property type="entry name" value="CoA-transferase_III_domain"/>
</dbReference>
<accession>A0A1H1AMA7</accession>
<sequence>MITTGSPDPATSGTLPLEGIVVADFSRVLAGPLATMTLADLGARVIKVERPGAGDDTRKWGPPYSATGATYFESVNRNKESVCLDLTDDGDLELARKLAARADVLVENFKPGGMDKLGLGYEDLSRENPGLIYASITGFGSSGGADLLGYDFIVQALGGLMSITGEADGGPMKAGVALVDVLTAKDTTISVLAALNARAATGRGAHLELNLLSSLQGALANQAQAYLGAGKVPGRMGNGHPSIVPYQLLQCEDGPLAVACGNDGQFRKLAAVIGSPGLADDERFATNSARVAHRAELVTILEAALSIAGAQIWQDKLNSAGVPAGHVAGIDDGLQFAESLGLNPTIEVHAPDGAAVGRQVRHPATWTPPLQPRTAAPPQLGEHDEVVRAWLKEN</sequence>
<dbReference type="Pfam" id="PF02515">
    <property type="entry name" value="CoA_transf_3"/>
    <property type="match status" value="1"/>
</dbReference>
<evidence type="ECO:0000256" key="1">
    <source>
        <dbReference type="ARBA" id="ARBA00022679"/>
    </source>
</evidence>
<dbReference type="Gene3D" id="3.30.1540.10">
    <property type="entry name" value="formyl-coa transferase, domain 3"/>
    <property type="match status" value="1"/>
</dbReference>
<organism evidence="2 3">
    <name type="scientific">Crystallibacter crystallopoietes</name>
    <dbReference type="NCBI Taxonomy" id="37928"/>
    <lineage>
        <taxon>Bacteria</taxon>
        <taxon>Bacillati</taxon>
        <taxon>Actinomycetota</taxon>
        <taxon>Actinomycetes</taxon>
        <taxon>Micrococcales</taxon>
        <taxon>Micrococcaceae</taxon>
        <taxon>Crystallibacter</taxon>
    </lineage>
</organism>
<dbReference type="InterPro" id="IPR003673">
    <property type="entry name" value="CoA-Trfase_fam_III"/>
</dbReference>
<dbReference type="AlphaFoldDB" id="A0A1H1AMA7"/>
<reference evidence="2 3" key="1">
    <citation type="submission" date="2016-10" db="EMBL/GenBank/DDBJ databases">
        <authorList>
            <person name="de Groot N.N."/>
        </authorList>
    </citation>
    <scope>NUCLEOTIDE SEQUENCE [LARGE SCALE GENOMIC DNA]</scope>
    <source>
        <strain evidence="2 3">DSM 20117</strain>
    </source>
</reference>